<sequence>MYTTVQWKQFLPNLSRRKKGLSKIFIVVLGKKLQILYTIFLQSLWNDAPIYSIHTQKKWSFCLPPNSTLPGRKFLCAESSYYTFCDSFQDIEWYYKALYLYLQKRSRTWAFLLPSMLSFRPTLQIWMFYRREISSAKCISKKV</sequence>
<organismHost>
    <name type="scientific">Sus scrofa</name>
    <name type="common">Pig</name>
    <dbReference type="NCBI Taxonomy" id="9823"/>
</organismHost>
<organismHost>
    <name type="scientific">Ornithodoros moubata</name>
    <name type="common">Soft tick</name>
    <name type="synonym">Argasid tick</name>
    <dbReference type="NCBI Taxonomy" id="6938"/>
</organismHost>
<accession>A0A6G7KTL1</accession>
<protein>
    <submittedName>
        <fullName evidence="1">PA137R</fullName>
    </submittedName>
</protein>
<gene>
    <name evidence="1" type="primary">A137R</name>
</gene>
<evidence type="ECO:0000313" key="1">
    <source>
        <dbReference type="EMBL" id="QII88731.1"/>
    </source>
</evidence>
<proteinExistence type="predicted"/>
<name>A0A6G7KTL1_ASF</name>
<reference evidence="1" key="1">
    <citation type="submission" date="2019-11" db="EMBL/GenBank/DDBJ databases">
        <authorList>
            <person name="Ndlovu S.S."/>
            <person name="Carulei O."/>
        </authorList>
    </citation>
    <scope>NUCLEOTIDE SEQUENCE [LARGE SCALE GENOMIC DNA]</scope>
    <source>
        <strain evidence="1">RSA_W1_1999</strain>
    </source>
</reference>
<organism evidence="1">
    <name type="scientific">African swine fever virus</name>
    <name type="common">ASFV</name>
    <dbReference type="NCBI Taxonomy" id="10497"/>
    <lineage>
        <taxon>Viruses</taxon>
        <taxon>Varidnaviria</taxon>
        <taxon>Bamfordvirae</taxon>
        <taxon>Nucleocytoviricota</taxon>
        <taxon>Pokkesviricetes</taxon>
        <taxon>Asfuvirales</taxon>
        <taxon>Asfarviridae</taxon>
        <taxon>Asfivirus</taxon>
        <taxon>Asfivirus haemorrhagiae</taxon>
    </lineage>
</organism>
<organismHost>
    <name type="scientific">Phacochoerus africanus</name>
    <name type="common">Warthog</name>
    <dbReference type="NCBI Taxonomy" id="41426"/>
</organismHost>
<organismHost>
    <name type="scientific">Potamochoerus larvatus</name>
    <name type="common">Bushpig</name>
    <dbReference type="NCBI Taxonomy" id="273792"/>
</organismHost>
<organismHost>
    <name type="scientific">Phacochoerus aethiopicus</name>
    <name type="common">Warthog</name>
    <dbReference type="NCBI Taxonomy" id="85517"/>
</organismHost>
<organismHost>
    <name type="scientific">Ornithodoros</name>
    <name type="common">relapsing fever ticks</name>
    <dbReference type="NCBI Taxonomy" id="6937"/>
</organismHost>
<dbReference type="EMBL" id="MN641876">
    <property type="protein sequence ID" value="QII88731.1"/>
    <property type="molecule type" value="Genomic_DNA"/>
</dbReference>